<dbReference type="GO" id="GO:0005886">
    <property type="term" value="C:plasma membrane"/>
    <property type="evidence" value="ECO:0007669"/>
    <property type="project" value="UniProtKB-SubCell"/>
</dbReference>
<keyword evidence="7 11" id="KW-0653">Protein transport</keyword>
<feature type="transmembrane region" description="Helical" evidence="11">
    <location>
        <begin position="51"/>
        <end position="75"/>
    </location>
</feature>
<dbReference type="GO" id="GO:0065002">
    <property type="term" value="P:intracellular protein transmembrane transport"/>
    <property type="evidence" value="ECO:0007669"/>
    <property type="project" value="TreeGrafter"/>
</dbReference>
<comment type="caution">
    <text evidence="13">The sequence shown here is derived from an EMBL/GenBank/DDBJ whole genome shotgun (WGS) entry which is preliminary data.</text>
</comment>
<keyword evidence="4 11" id="KW-0813">Transport</keyword>
<sequence>MQLILTVLHLVLAIGLIALVLLQHGKGADAGAAFGSGASSTVFGAQGSGSFLSRSTAIIATLFFVTSIALAYFAARVGEPGGLMEGIDVSVPVAPARDSGDVPAAGAAESGELPSVPGMPASDDAPGAGSDLPPPAVDQATTSDGASAPPSSAGSASGGDLPPAVDE</sequence>
<reference evidence="13 14" key="1">
    <citation type="journal article" date="2020" name="Microorganisms">
        <title>Osmotic Adaptation and Compatible Solute Biosynthesis of Phototrophic Bacteria as Revealed from Genome Analyses.</title>
        <authorList>
            <person name="Imhoff J.F."/>
            <person name="Rahn T."/>
            <person name="Kunzel S."/>
            <person name="Keller A."/>
            <person name="Neulinger S.C."/>
        </authorList>
    </citation>
    <scope>NUCLEOTIDE SEQUENCE [LARGE SCALE GENOMIC DNA]</scope>
    <source>
        <strain evidence="13 14">DSM 25653</strain>
    </source>
</reference>
<evidence type="ECO:0000256" key="11">
    <source>
        <dbReference type="RuleBase" id="RU365087"/>
    </source>
</evidence>
<evidence type="ECO:0000256" key="4">
    <source>
        <dbReference type="ARBA" id="ARBA00022448"/>
    </source>
</evidence>
<dbReference type="GO" id="GO:0043952">
    <property type="term" value="P:protein transport by the Sec complex"/>
    <property type="evidence" value="ECO:0007669"/>
    <property type="project" value="TreeGrafter"/>
</dbReference>
<gene>
    <name evidence="13" type="ORF">CKO42_19570</name>
</gene>
<evidence type="ECO:0000256" key="7">
    <source>
        <dbReference type="ARBA" id="ARBA00022927"/>
    </source>
</evidence>
<dbReference type="NCBIfam" id="TIGR00810">
    <property type="entry name" value="secG"/>
    <property type="match status" value="1"/>
</dbReference>
<dbReference type="PANTHER" id="PTHR34182">
    <property type="entry name" value="PROTEIN-EXPORT MEMBRANE PROTEIN SECG"/>
    <property type="match status" value="1"/>
</dbReference>
<dbReference type="RefSeq" id="WP_200247706.1">
    <property type="nucleotide sequence ID" value="NZ_NRRY01000043.1"/>
</dbReference>
<protein>
    <recommendedName>
        <fullName evidence="3 11">Protein-export membrane protein SecG</fullName>
    </recommendedName>
</protein>
<feature type="region of interest" description="Disordered" evidence="12">
    <location>
        <begin position="98"/>
        <end position="167"/>
    </location>
</feature>
<dbReference type="PRINTS" id="PR01651">
    <property type="entry name" value="SECGEXPORT"/>
</dbReference>
<comment type="subcellular location">
    <subcellularLocation>
        <location evidence="1 11">Cell membrane</location>
        <topology evidence="1 11">Multi-pass membrane protein</topology>
    </subcellularLocation>
</comment>
<evidence type="ECO:0000256" key="12">
    <source>
        <dbReference type="SAM" id="MobiDB-lite"/>
    </source>
</evidence>
<dbReference type="PANTHER" id="PTHR34182:SF1">
    <property type="entry name" value="PROTEIN-EXPORT MEMBRANE PROTEIN SECG"/>
    <property type="match status" value="1"/>
</dbReference>
<organism evidence="13 14">
    <name type="scientific">Lamprobacter modestohalophilus</name>
    <dbReference type="NCBI Taxonomy" id="1064514"/>
    <lineage>
        <taxon>Bacteria</taxon>
        <taxon>Pseudomonadati</taxon>
        <taxon>Pseudomonadota</taxon>
        <taxon>Gammaproteobacteria</taxon>
        <taxon>Chromatiales</taxon>
        <taxon>Chromatiaceae</taxon>
        <taxon>Lamprobacter</taxon>
    </lineage>
</organism>
<dbReference type="GO" id="GO:0009306">
    <property type="term" value="P:protein secretion"/>
    <property type="evidence" value="ECO:0007669"/>
    <property type="project" value="UniProtKB-UniRule"/>
</dbReference>
<comment type="function">
    <text evidence="11">Involved in protein export. Participates in an early event of protein translocation.</text>
</comment>
<dbReference type="GO" id="GO:0015450">
    <property type="term" value="F:protein-transporting ATPase activity"/>
    <property type="evidence" value="ECO:0007669"/>
    <property type="project" value="UniProtKB-UniRule"/>
</dbReference>
<evidence type="ECO:0000313" key="13">
    <source>
        <dbReference type="EMBL" id="MBK1620588.1"/>
    </source>
</evidence>
<dbReference type="Pfam" id="PF03840">
    <property type="entry name" value="SecG"/>
    <property type="match status" value="1"/>
</dbReference>
<evidence type="ECO:0000256" key="6">
    <source>
        <dbReference type="ARBA" id="ARBA00022692"/>
    </source>
</evidence>
<keyword evidence="6 11" id="KW-0812">Transmembrane</keyword>
<evidence type="ECO:0000313" key="14">
    <source>
        <dbReference type="Proteomes" id="UP001138768"/>
    </source>
</evidence>
<evidence type="ECO:0000256" key="2">
    <source>
        <dbReference type="ARBA" id="ARBA00008445"/>
    </source>
</evidence>
<comment type="similarity">
    <text evidence="2 11">Belongs to the SecG family.</text>
</comment>
<name>A0A9X0WBN0_9GAMM</name>
<dbReference type="AlphaFoldDB" id="A0A9X0WBN0"/>
<keyword evidence="8 11" id="KW-1133">Transmembrane helix</keyword>
<accession>A0A9X0WBN0</accession>
<evidence type="ECO:0000256" key="3">
    <source>
        <dbReference type="ARBA" id="ARBA00017876"/>
    </source>
</evidence>
<keyword evidence="9 11" id="KW-0811">Translocation</keyword>
<evidence type="ECO:0000256" key="5">
    <source>
        <dbReference type="ARBA" id="ARBA00022475"/>
    </source>
</evidence>
<keyword evidence="14" id="KW-1185">Reference proteome</keyword>
<keyword evidence="5 11" id="KW-1003">Cell membrane</keyword>
<dbReference type="Proteomes" id="UP001138768">
    <property type="component" value="Unassembled WGS sequence"/>
</dbReference>
<dbReference type="InterPro" id="IPR004692">
    <property type="entry name" value="SecG"/>
</dbReference>
<evidence type="ECO:0000256" key="1">
    <source>
        <dbReference type="ARBA" id="ARBA00004651"/>
    </source>
</evidence>
<evidence type="ECO:0000256" key="9">
    <source>
        <dbReference type="ARBA" id="ARBA00023010"/>
    </source>
</evidence>
<dbReference type="EMBL" id="NRRY01000043">
    <property type="protein sequence ID" value="MBK1620588.1"/>
    <property type="molecule type" value="Genomic_DNA"/>
</dbReference>
<feature type="compositionally biased region" description="Low complexity" evidence="12">
    <location>
        <begin position="140"/>
        <end position="167"/>
    </location>
</feature>
<comment type="caution">
    <text evidence="11">Lacks conserved residue(s) required for the propagation of feature annotation.</text>
</comment>
<evidence type="ECO:0000256" key="10">
    <source>
        <dbReference type="ARBA" id="ARBA00023136"/>
    </source>
</evidence>
<proteinExistence type="inferred from homology"/>
<evidence type="ECO:0000256" key="8">
    <source>
        <dbReference type="ARBA" id="ARBA00022989"/>
    </source>
</evidence>
<keyword evidence="10 11" id="KW-0472">Membrane</keyword>